<feature type="transmembrane region" description="Helical" evidence="7">
    <location>
        <begin position="96"/>
        <end position="117"/>
    </location>
</feature>
<feature type="region of interest" description="Disordered" evidence="6">
    <location>
        <begin position="605"/>
        <end position="661"/>
    </location>
</feature>
<reference evidence="8 9" key="1">
    <citation type="submission" date="2019-09" db="EMBL/GenBank/DDBJ databases">
        <title>A chromosome-level genome assembly of the Chinese tupelo Nyssa sinensis.</title>
        <authorList>
            <person name="Yang X."/>
            <person name="Kang M."/>
            <person name="Yang Y."/>
            <person name="Xiong H."/>
            <person name="Wang M."/>
            <person name="Zhang Z."/>
            <person name="Wang Z."/>
            <person name="Wu H."/>
            <person name="Ma T."/>
            <person name="Liu J."/>
            <person name="Xi Z."/>
        </authorList>
    </citation>
    <scope>NUCLEOTIDE SEQUENCE [LARGE SCALE GENOMIC DNA]</scope>
    <source>
        <strain evidence="8">J267</strain>
        <tissue evidence="8">Leaf</tissue>
    </source>
</reference>
<dbReference type="GO" id="GO:0009873">
    <property type="term" value="P:ethylene-activated signaling pathway"/>
    <property type="evidence" value="ECO:0007669"/>
    <property type="project" value="InterPro"/>
</dbReference>
<proteinExistence type="inferred from homology"/>
<comment type="subcellular location">
    <subcellularLocation>
        <location evidence="1">Membrane</location>
        <topology evidence="1">Multi-pass membrane protein</topology>
    </subcellularLocation>
</comment>
<feature type="transmembrane region" description="Helical" evidence="7">
    <location>
        <begin position="396"/>
        <end position="418"/>
    </location>
</feature>
<keyword evidence="9" id="KW-1185">Reference proteome</keyword>
<dbReference type="PIRSF" id="PIRSF037378">
    <property type="entry name" value="EIN2"/>
    <property type="match status" value="1"/>
</dbReference>
<feature type="transmembrane region" description="Helical" evidence="7">
    <location>
        <begin position="123"/>
        <end position="149"/>
    </location>
</feature>
<evidence type="ECO:0008006" key="10">
    <source>
        <dbReference type="Google" id="ProtNLM"/>
    </source>
</evidence>
<keyword evidence="5 7" id="KW-0472">Membrane</keyword>
<gene>
    <name evidence="8" type="ORF">F0562_016483</name>
</gene>
<feature type="transmembrane region" description="Helical" evidence="7">
    <location>
        <begin position="287"/>
        <end position="307"/>
    </location>
</feature>
<dbReference type="Proteomes" id="UP000325577">
    <property type="component" value="Linkage Group LG7"/>
</dbReference>
<sequence>METEILNANHCPNILHRLPPAVVPVLLIVIGYIDPGKWAAAVEGGAHFGFDLVALMFVFNFAAILCQYLSACIAVVTGRDLAQICSEEYDKATCIFLGVQAEFSMIALDLTMILGTAHGLNLVFGVDLFTCVFLTAVDAVLFPLFSIILENGKAKFFCICMASFILLCYVFGVLISQQEIPISMSGMLSKLSGESAFALMSLLGANIMPHNFYLHSSIVQQDLGPSNVSKGALCHDHFFAILCIFSGIFLVNYVLMNSAANMFYSTGLVLLTFQDALLLMDQVFRSPIAPLGFLLVLFFSNQITALTWNLGRQAVLRDLFGMDIPGWLHHAIIRIIAIVPALYCVWNSGTEGIYQLLIFTQVMVALVLPSSVIPLFRVASSRSIMGVYKISQLVEFLALILFIGMLGLKIIFVVEMIFGNSDWVGNLRWNLGSSMSVSYIILLITASASFCLMLWLAATPLKSASSRLDAQVWNWDVQNTMPESSAERDESNFSKTRYHGEQLIQKQEPTLALGKSLESHSDMLVTSTDRNLPETSLDSCVSHLTTIEESCSNSTPSPSGCHPEELAGTVERVLASTVCNEVCDGEVLGSGTMKTESMELVEKTLRIDGDSHTEKDDEGDTWDPAESSKGVSGSSPSLPSEGPGSFRSLSGKSDDGGSGAGSLSRLVGLGRAARRQLAAVLDEFWGQLYDFHGQATQEAKAKKLNVLLGVDSKVDPKPATALKVDTGGNEFTGYFPCVGGRGSDSVMNSSLYMSPKQQSLQHTESSYGVQRGSSSLWSSHMQVSDAYGQNSSRSALNSAERCNFGLRLPPSSDGYDYQPATVHGYQIASYLSRIAKEMGSDYLNDQINSLTPKSPSLGTSNNRDSLAFASGPKPQIRPSIAKPPGFPDLAVSRNSSLQSERPFYDLCSSRLAENVVSGPVNEKKFHSLPDISGLLPQRDSYLSDRSAQRDRPIGHGPSIGRTMYEQSLYSSTSYRAGAPLASKELYPSKVCRDAFSLQFSSNSDTESLWSRQPFEQFGGADKTCAAGGERVGNRQSSITQETTSAMDWEAKLLQSFRLCIVKLLKLEGSDWLFRQNDRADEDLIDRVAAREKFLYEAETREMNRGGHMGEFQPSSDMRPGFALKNDDTDYTKFLVSSVPHCGEGCIWRADLIKSFGVWCIHRVLELSLMESRPELWGKYTYVLNRLQGIIDLAFLKPRSPMTPCFCLQIPVAHQQRSSPPISNGSLPPPVKHGRGKCTTAVMLVDIIKDVELAISCRKGRTGTAAGDVAFPKGKENLASVLKRYKRRLSNKSGSTHEVGSMSRKVTISAPDGS</sequence>
<feature type="compositionally biased region" description="Polar residues" evidence="6">
    <location>
        <begin position="851"/>
        <end position="864"/>
    </location>
</feature>
<protein>
    <recommendedName>
        <fullName evidence="10">Ethylene-insensitive protein 2</fullName>
    </recommendedName>
</protein>
<feature type="transmembrane region" description="Helical" evidence="7">
    <location>
        <begin position="156"/>
        <end position="176"/>
    </location>
</feature>
<feature type="transmembrane region" description="Helical" evidence="7">
    <location>
        <begin position="237"/>
        <end position="256"/>
    </location>
</feature>
<dbReference type="GO" id="GO:0005384">
    <property type="term" value="F:manganese ion transmembrane transporter activity"/>
    <property type="evidence" value="ECO:0007669"/>
    <property type="project" value="TreeGrafter"/>
</dbReference>
<dbReference type="Pfam" id="PF01566">
    <property type="entry name" value="Nramp"/>
    <property type="match status" value="1"/>
</dbReference>
<dbReference type="GO" id="GO:0034755">
    <property type="term" value="P:iron ion transmembrane transport"/>
    <property type="evidence" value="ECO:0007669"/>
    <property type="project" value="TreeGrafter"/>
</dbReference>
<dbReference type="InterPro" id="IPR001046">
    <property type="entry name" value="NRAMP_fam"/>
</dbReference>
<dbReference type="PANTHER" id="PTHR11706">
    <property type="entry name" value="SOLUTE CARRIER PROTEIN FAMILY 11 MEMBER"/>
    <property type="match status" value="1"/>
</dbReference>
<dbReference type="InterPro" id="IPR017187">
    <property type="entry name" value="EIN2"/>
</dbReference>
<evidence type="ECO:0000313" key="9">
    <source>
        <dbReference type="Proteomes" id="UP000325577"/>
    </source>
</evidence>
<dbReference type="PRINTS" id="PR00447">
    <property type="entry name" value="NATRESASSCMP"/>
</dbReference>
<dbReference type="PANTHER" id="PTHR11706:SF75">
    <property type="entry name" value="ETHYLENE-INSENSITIVE PROTEIN 2"/>
    <property type="match status" value="1"/>
</dbReference>
<feature type="region of interest" description="Disordered" evidence="6">
    <location>
        <begin position="851"/>
        <end position="887"/>
    </location>
</feature>
<feature type="transmembrane region" description="Helical" evidence="7">
    <location>
        <begin position="439"/>
        <end position="458"/>
    </location>
</feature>
<evidence type="ECO:0000256" key="7">
    <source>
        <dbReference type="SAM" id="Phobius"/>
    </source>
</evidence>
<evidence type="ECO:0000256" key="6">
    <source>
        <dbReference type="SAM" id="MobiDB-lite"/>
    </source>
</evidence>
<evidence type="ECO:0000256" key="1">
    <source>
        <dbReference type="ARBA" id="ARBA00004141"/>
    </source>
</evidence>
<feature type="transmembrane region" description="Helical" evidence="7">
    <location>
        <begin position="353"/>
        <end position="376"/>
    </location>
</feature>
<feature type="transmembrane region" description="Helical" evidence="7">
    <location>
        <begin position="327"/>
        <end position="346"/>
    </location>
</feature>
<evidence type="ECO:0000256" key="4">
    <source>
        <dbReference type="ARBA" id="ARBA00022989"/>
    </source>
</evidence>
<evidence type="ECO:0000256" key="5">
    <source>
        <dbReference type="ARBA" id="ARBA00023136"/>
    </source>
</evidence>
<evidence type="ECO:0000313" key="8">
    <source>
        <dbReference type="EMBL" id="KAA8518743.1"/>
    </source>
</evidence>
<feature type="region of interest" description="Disordered" evidence="6">
    <location>
        <begin position="1290"/>
        <end position="1313"/>
    </location>
</feature>
<dbReference type="EMBL" id="CM018050">
    <property type="protein sequence ID" value="KAA8518743.1"/>
    <property type="molecule type" value="Genomic_DNA"/>
</dbReference>
<accession>A0A5J4ZJ05</accession>
<evidence type="ECO:0000256" key="2">
    <source>
        <dbReference type="ARBA" id="ARBA00009965"/>
    </source>
</evidence>
<name>A0A5J4ZJ05_9ASTE</name>
<dbReference type="OrthoDB" id="409173at2759"/>
<feature type="transmembrane region" description="Helical" evidence="7">
    <location>
        <begin position="14"/>
        <end position="33"/>
    </location>
</feature>
<keyword evidence="4 7" id="KW-1133">Transmembrane helix</keyword>
<feature type="compositionally biased region" description="Basic and acidic residues" evidence="6">
    <location>
        <begin position="605"/>
        <end position="615"/>
    </location>
</feature>
<dbReference type="GO" id="GO:0005886">
    <property type="term" value="C:plasma membrane"/>
    <property type="evidence" value="ECO:0007669"/>
    <property type="project" value="TreeGrafter"/>
</dbReference>
<keyword evidence="3 7" id="KW-0812">Transmembrane</keyword>
<organism evidence="8 9">
    <name type="scientific">Nyssa sinensis</name>
    <dbReference type="NCBI Taxonomy" id="561372"/>
    <lineage>
        <taxon>Eukaryota</taxon>
        <taxon>Viridiplantae</taxon>
        <taxon>Streptophyta</taxon>
        <taxon>Embryophyta</taxon>
        <taxon>Tracheophyta</taxon>
        <taxon>Spermatophyta</taxon>
        <taxon>Magnoliopsida</taxon>
        <taxon>eudicotyledons</taxon>
        <taxon>Gunneridae</taxon>
        <taxon>Pentapetalae</taxon>
        <taxon>asterids</taxon>
        <taxon>Cornales</taxon>
        <taxon>Nyssaceae</taxon>
        <taxon>Nyssa</taxon>
    </lineage>
</organism>
<feature type="transmembrane region" description="Helical" evidence="7">
    <location>
        <begin position="53"/>
        <end position="76"/>
    </location>
</feature>
<comment type="similarity">
    <text evidence="2">Belongs to the NRAMP (TC 2.A.55) family.</text>
</comment>
<feature type="compositionally biased region" description="Low complexity" evidence="6">
    <location>
        <begin position="624"/>
        <end position="651"/>
    </location>
</feature>
<evidence type="ECO:0000256" key="3">
    <source>
        <dbReference type="ARBA" id="ARBA00022692"/>
    </source>
</evidence>
<dbReference type="GO" id="GO:0015086">
    <property type="term" value="F:cadmium ion transmembrane transporter activity"/>
    <property type="evidence" value="ECO:0007669"/>
    <property type="project" value="TreeGrafter"/>
</dbReference>